<reference evidence="1 2" key="2">
    <citation type="journal article" date="2022" name="Mol. Ecol. Resour.">
        <title>The genomes of chicory, endive, great burdock and yacon provide insights into Asteraceae paleo-polyploidization history and plant inulin production.</title>
        <authorList>
            <person name="Fan W."/>
            <person name="Wang S."/>
            <person name="Wang H."/>
            <person name="Wang A."/>
            <person name="Jiang F."/>
            <person name="Liu H."/>
            <person name="Zhao H."/>
            <person name="Xu D."/>
            <person name="Zhang Y."/>
        </authorList>
    </citation>
    <scope>NUCLEOTIDE SEQUENCE [LARGE SCALE GENOMIC DNA]</scope>
    <source>
        <strain evidence="2">cv. Yunnan</strain>
        <tissue evidence="1">Leaves</tissue>
    </source>
</reference>
<name>A0ACB9DG22_9ASTR</name>
<accession>A0ACB9DG22</accession>
<evidence type="ECO:0000313" key="1">
    <source>
        <dbReference type="EMBL" id="KAI3745211.1"/>
    </source>
</evidence>
<dbReference type="Proteomes" id="UP001056120">
    <property type="component" value="Linkage Group LG19"/>
</dbReference>
<protein>
    <submittedName>
        <fullName evidence="1">Uncharacterized protein</fullName>
    </submittedName>
</protein>
<gene>
    <name evidence="1" type="ORF">L1987_58319</name>
</gene>
<organism evidence="1 2">
    <name type="scientific">Smallanthus sonchifolius</name>
    <dbReference type="NCBI Taxonomy" id="185202"/>
    <lineage>
        <taxon>Eukaryota</taxon>
        <taxon>Viridiplantae</taxon>
        <taxon>Streptophyta</taxon>
        <taxon>Embryophyta</taxon>
        <taxon>Tracheophyta</taxon>
        <taxon>Spermatophyta</taxon>
        <taxon>Magnoliopsida</taxon>
        <taxon>eudicotyledons</taxon>
        <taxon>Gunneridae</taxon>
        <taxon>Pentapetalae</taxon>
        <taxon>asterids</taxon>
        <taxon>campanulids</taxon>
        <taxon>Asterales</taxon>
        <taxon>Asteraceae</taxon>
        <taxon>Asteroideae</taxon>
        <taxon>Heliantheae alliance</taxon>
        <taxon>Millerieae</taxon>
        <taxon>Smallanthus</taxon>
    </lineage>
</organism>
<keyword evidence="2" id="KW-1185">Reference proteome</keyword>
<sequence length="88" mass="9332">MFVCEREEKKRTKSEASSTSAVKKMVNARDINHMSSVVMSVGGCEHGGEDGWEGEGGGGGGREGGCGGGREGGGRWKEEDEEVERVIK</sequence>
<proteinExistence type="predicted"/>
<reference evidence="2" key="1">
    <citation type="journal article" date="2022" name="Mol. Ecol. Resour.">
        <title>The genomes of chicory, endive, great burdock and yacon provide insights into Asteraceae palaeo-polyploidization history and plant inulin production.</title>
        <authorList>
            <person name="Fan W."/>
            <person name="Wang S."/>
            <person name="Wang H."/>
            <person name="Wang A."/>
            <person name="Jiang F."/>
            <person name="Liu H."/>
            <person name="Zhao H."/>
            <person name="Xu D."/>
            <person name="Zhang Y."/>
        </authorList>
    </citation>
    <scope>NUCLEOTIDE SEQUENCE [LARGE SCALE GENOMIC DNA]</scope>
    <source>
        <strain evidence="2">cv. Yunnan</strain>
    </source>
</reference>
<dbReference type="EMBL" id="CM042036">
    <property type="protein sequence ID" value="KAI3745211.1"/>
    <property type="molecule type" value="Genomic_DNA"/>
</dbReference>
<comment type="caution">
    <text evidence="1">The sequence shown here is derived from an EMBL/GenBank/DDBJ whole genome shotgun (WGS) entry which is preliminary data.</text>
</comment>
<evidence type="ECO:0000313" key="2">
    <source>
        <dbReference type="Proteomes" id="UP001056120"/>
    </source>
</evidence>